<dbReference type="PANTHER" id="PTHR44757">
    <property type="entry name" value="DIGUANYLATE CYCLASE DGCP"/>
    <property type="match status" value="1"/>
</dbReference>
<comment type="subcellular location">
    <subcellularLocation>
        <location evidence="2">Cell membrane</location>
        <topology evidence="2">Multi-pass membrane protein</topology>
    </subcellularLocation>
</comment>
<dbReference type="SUPFAM" id="SSF141868">
    <property type="entry name" value="EAL domain-like"/>
    <property type="match status" value="1"/>
</dbReference>
<feature type="transmembrane region" description="Helical" evidence="7">
    <location>
        <begin position="189"/>
        <end position="206"/>
    </location>
</feature>
<accession>A0A1T1HBJ0</accession>
<evidence type="ECO:0000256" key="5">
    <source>
        <dbReference type="ARBA" id="ARBA00022989"/>
    </source>
</evidence>
<dbReference type="SUPFAM" id="SSF55785">
    <property type="entry name" value="PYP-like sensor domain (PAS domain)"/>
    <property type="match status" value="2"/>
</dbReference>
<evidence type="ECO:0000259" key="8">
    <source>
        <dbReference type="PROSITE" id="PS50112"/>
    </source>
</evidence>
<dbReference type="PANTHER" id="PTHR44757:SF2">
    <property type="entry name" value="BIOFILM ARCHITECTURE MAINTENANCE PROTEIN MBAA"/>
    <property type="match status" value="1"/>
</dbReference>
<dbReference type="PROSITE" id="PS50883">
    <property type="entry name" value="EAL"/>
    <property type="match status" value="1"/>
</dbReference>
<feature type="transmembrane region" description="Helical" evidence="7">
    <location>
        <begin position="153"/>
        <end position="177"/>
    </location>
</feature>
<evidence type="ECO:0000313" key="12">
    <source>
        <dbReference type="EMBL" id="OOV87211.1"/>
    </source>
</evidence>
<sequence length="1219" mass="136556">MQHFFLVVLLVLSVNIVAGFLGLQLAIPPGYATAIWPPSGVALASTLIWRSPGVVGVWLASFLVNILNQHGLALPPLGSALSMAWIASASAAQALFGAFLVRRYVGYPSRLNKAGDIIRFLLLAGPAACLVSATFSVGYLVSSGVMALEGAQINWLTWWIGDTIGVIVFTPLMFLAFALPRHYWRAQRLSVGLPLVLIIFFTILMYRQGLEKEEETQKNRFEGQARAFALAIQTELDAHISQLYNLRGFIYSDFDLSPADFERFANEVLQRQGSLHGLSWNIYLKGHERDEFVLHMRNVYGNVPFMIQERHPVYGLVRAENRDSYVVVTLIEPFDVNQAALGFDVLSNPLRREALEKAVQSGLASATAPVRLVQEDGEQKGVLIFLPAFHSRSTPDSEGERLDALAGYGVAVVRMADLVNEVLRRHELQQNGVKLYPKGLEDQPYYLSDGFSNEKRDKLAYRSEIQVGADVWVMEQWASRQLMGYSWGLYFVLTGGFFVSAVLGGVLLVQAGRSAEVSRQVHIRTRELQKSNELLGESQRIAQMGSWEWAHNGRPHQWSNEFYRLLGLEPGVHVASDALFLQQVIPAQVSVVEQALDAALRGQRLDIECTLRSENGSDQRHLSLKGERVLMGGSNASRNHFLSIVARDITEQRRSAQALELAAITFETHESIVITDADTVIQRVNSAFCQTTGYRSDEVLGCKISILRSGRHGNNFYRKLWQSLILQGHWHGEIWSKRKDGSIFPELVTITAVDTLGQGDTTHYVAAFLDITDKKASEERIRYLAYYDSITELPNRDLFMESLRHQLMHCERHNDFSALMFMDLDDFKMLNDSLGHEMGDELLKAVAERLSATLRAEDIFSRFGGDEFLFLLPGDVDAADLAMDQAAHVAERILQALEEPFDLKGHRHKVSASIGITYLPQPGVEAEGYIQQADTAMYRAKSAGKAAFAFYEPEMQVEVMHRLELEKSIRIALEEDQFRLFYQPQHSSHGVMVGCEALIRWQHPEEGLIGPGSFICIAEESTIIIDIGMAVLEKACYQMQLWQDTSLAHCKVSVNISSRHFAHPDFVSQIEFMLAKYPAAKGLLWIEITEGVFLKSGQDLNTTLRHLAKLGVRCSIDDFGTGYSSLGYLKNLKIDQIKIAQEFVRDLVNDEKDAQLVKAILQMGLSLGLDLVAEGVETEAQYNFLRELGCPCYQGYWFARPMPADALLEYSAELQKGRL</sequence>
<keyword evidence="4 7" id="KW-0812">Transmembrane</keyword>
<protein>
    <recommendedName>
        <fullName evidence="14">Diguanylate cyclase</fullName>
    </recommendedName>
</protein>
<feature type="domain" description="EAL" evidence="10">
    <location>
        <begin position="962"/>
        <end position="1215"/>
    </location>
</feature>
<evidence type="ECO:0000256" key="4">
    <source>
        <dbReference type="ARBA" id="ARBA00022692"/>
    </source>
</evidence>
<feature type="transmembrane region" description="Helical" evidence="7">
    <location>
        <begin position="80"/>
        <end position="105"/>
    </location>
</feature>
<dbReference type="PROSITE" id="PS50839">
    <property type="entry name" value="CHASE"/>
    <property type="match status" value="1"/>
</dbReference>
<dbReference type="Pfam" id="PF05231">
    <property type="entry name" value="MASE1"/>
    <property type="match status" value="1"/>
</dbReference>
<dbReference type="NCBIfam" id="TIGR00254">
    <property type="entry name" value="GGDEF"/>
    <property type="match status" value="1"/>
</dbReference>
<dbReference type="Gene3D" id="3.30.450.350">
    <property type="entry name" value="CHASE domain"/>
    <property type="match status" value="1"/>
</dbReference>
<dbReference type="CDD" id="cd01949">
    <property type="entry name" value="GGDEF"/>
    <property type="match status" value="1"/>
</dbReference>
<dbReference type="CDD" id="cd00130">
    <property type="entry name" value="PAS"/>
    <property type="match status" value="1"/>
</dbReference>
<feature type="domain" description="GGDEF" evidence="11">
    <location>
        <begin position="815"/>
        <end position="953"/>
    </location>
</feature>
<dbReference type="Gene3D" id="3.30.450.20">
    <property type="entry name" value="PAS domain"/>
    <property type="match status" value="2"/>
</dbReference>
<dbReference type="InterPro" id="IPR000160">
    <property type="entry name" value="GGDEF_dom"/>
</dbReference>
<dbReference type="SMART" id="SM00267">
    <property type="entry name" value="GGDEF"/>
    <property type="match status" value="1"/>
</dbReference>
<evidence type="ECO:0000256" key="6">
    <source>
        <dbReference type="ARBA" id="ARBA00023136"/>
    </source>
</evidence>
<feature type="transmembrane region" description="Helical" evidence="7">
    <location>
        <begin position="48"/>
        <end position="68"/>
    </location>
</feature>
<dbReference type="Gene3D" id="3.20.20.450">
    <property type="entry name" value="EAL domain"/>
    <property type="match status" value="1"/>
</dbReference>
<evidence type="ECO:0000256" key="3">
    <source>
        <dbReference type="ARBA" id="ARBA00022475"/>
    </source>
</evidence>
<dbReference type="InterPro" id="IPR007895">
    <property type="entry name" value="MASE1"/>
</dbReference>
<dbReference type="RefSeq" id="WP_078319566.1">
    <property type="nucleotide sequence ID" value="NZ_MTSD02000003.1"/>
</dbReference>
<dbReference type="Pfam" id="PF13426">
    <property type="entry name" value="PAS_9"/>
    <property type="match status" value="1"/>
</dbReference>
<dbReference type="InterPro" id="IPR035965">
    <property type="entry name" value="PAS-like_dom_sf"/>
</dbReference>
<dbReference type="InterPro" id="IPR006189">
    <property type="entry name" value="CHASE_dom"/>
</dbReference>
<dbReference type="InterPro" id="IPR000014">
    <property type="entry name" value="PAS"/>
</dbReference>
<feature type="transmembrane region" description="Helical" evidence="7">
    <location>
        <begin position="117"/>
        <end position="141"/>
    </location>
</feature>
<feature type="domain" description="CHASE" evidence="9">
    <location>
        <begin position="252"/>
        <end position="425"/>
    </location>
</feature>
<comment type="caution">
    <text evidence="12">The sequence shown here is derived from an EMBL/GenBank/DDBJ whole genome shotgun (WGS) entry which is preliminary data.</text>
</comment>
<keyword evidence="5 7" id="KW-1133">Transmembrane helix</keyword>
<evidence type="ECO:0000259" key="10">
    <source>
        <dbReference type="PROSITE" id="PS50883"/>
    </source>
</evidence>
<evidence type="ECO:0000256" key="7">
    <source>
        <dbReference type="SAM" id="Phobius"/>
    </source>
</evidence>
<evidence type="ECO:0008006" key="14">
    <source>
        <dbReference type="Google" id="ProtNLM"/>
    </source>
</evidence>
<dbReference type="InterPro" id="IPR001633">
    <property type="entry name" value="EAL_dom"/>
</dbReference>
<organism evidence="12 13">
    <name type="scientific">Oceanospirillum linum</name>
    <dbReference type="NCBI Taxonomy" id="966"/>
    <lineage>
        <taxon>Bacteria</taxon>
        <taxon>Pseudomonadati</taxon>
        <taxon>Pseudomonadota</taxon>
        <taxon>Gammaproteobacteria</taxon>
        <taxon>Oceanospirillales</taxon>
        <taxon>Oceanospirillaceae</taxon>
        <taxon>Oceanospirillum</taxon>
    </lineage>
</organism>
<dbReference type="InterPro" id="IPR042240">
    <property type="entry name" value="CHASE_sf"/>
</dbReference>
<evidence type="ECO:0000256" key="1">
    <source>
        <dbReference type="ARBA" id="ARBA00001946"/>
    </source>
</evidence>
<dbReference type="GO" id="GO:0007165">
    <property type="term" value="P:signal transduction"/>
    <property type="evidence" value="ECO:0007669"/>
    <property type="project" value="UniProtKB-ARBA"/>
</dbReference>
<keyword evidence="13" id="KW-1185">Reference proteome</keyword>
<evidence type="ECO:0000259" key="11">
    <source>
        <dbReference type="PROSITE" id="PS50887"/>
    </source>
</evidence>
<comment type="cofactor">
    <cofactor evidence="1">
        <name>Mg(2+)</name>
        <dbReference type="ChEBI" id="CHEBI:18420"/>
    </cofactor>
</comment>
<dbReference type="GO" id="GO:0003824">
    <property type="term" value="F:catalytic activity"/>
    <property type="evidence" value="ECO:0007669"/>
    <property type="project" value="UniProtKB-ARBA"/>
</dbReference>
<dbReference type="Gene3D" id="3.30.70.270">
    <property type="match status" value="1"/>
</dbReference>
<dbReference type="CDD" id="cd01948">
    <property type="entry name" value="EAL"/>
    <property type="match status" value="1"/>
</dbReference>
<dbReference type="InterPro" id="IPR029787">
    <property type="entry name" value="Nucleotide_cyclase"/>
</dbReference>
<dbReference type="SMART" id="SM00091">
    <property type="entry name" value="PAS"/>
    <property type="match status" value="2"/>
</dbReference>
<dbReference type="PROSITE" id="PS50112">
    <property type="entry name" value="PAS"/>
    <property type="match status" value="1"/>
</dbReference>
<dbReference type="NCBIfam" id="TIGR00229">
    <property type="entry name" value="sensory_box"/>
    <property type="match status" value="1"/>
</dbReference>
<dbReference type="Pfam" id="PF00990">
    <property type="entry name" value="GGDEF"/>
    <property type="match status" value="1"/>
</dbReference>
<feature type="domain" description="PAS" evidence="8">
    <location>
        <begin position="651"/>
        <end position="701"/>
    </location>
</feature>
<dbReference type="Pfam" id="PF00563">
    <property type="entry name" value="EAL"/>
    <property type="match status" value="1"/>
</dbReference>
<gene>
    <name evidence="12" type="ORF">BTA35_0209470</name>
</gene>
<dbReference type="InterPro" id="IPR035919">
    <property type="entry name" value="EAL_sf"/>
</dbReference>
<evidence type="ECO:0000256" key="2">
    <source>
        <dbReference type="ARBA" id="ARBA00004651"/>
    </source>
</evidence>
<dbReference type="Proteomes" id="UP000190064">
    <property type="component" value="Unassembled WGS sequence"/>
</dbReference>
<dbReference type="PROSITE" id="PS50887">
    <property type="entry name" value="GGDEF"/>
    <property type="match status" value="1"/>
</dbReference>
<reference evidence="12" key="1">
    <citation type="submission" date="2017-02" db="EMBL/GenBank/DDBJ databases">
        <title>Draft Genome Sequence of the Salt Water Bacterium Oceanospirillum linum ATCC 11336.</title>
        <authorList>
            <person name="Trachtenberg A.M."/>
            <person name="Carney J.G."/>
            <person name="Linnane J.D."/>
            <person name="Rheaume B.A."/>
            <person name="Pitts N.L."/>
            <person name="Mykles D.L."/>
            <person name="Maclea K.S."/>
        </authorList>
    </citation>
    <scope>NUCLEOTIDE SEQUENCE [LARGE SCALE GENOMIC DNA]</scope>
    <source>
        <strain evidence="12">ATCC 11336</strain>
    </source>
</reference>
<dbReference type="SUPFAM" id="SSF55073">
    <property type="entry name" value="Nucleotide cyclase"/>
    <property type="match status" value="1"/>
</dbReference>
<evidence type="ECO:0000313" key="13">
    <source>
        <dbReference type="Proteomes" id="UP000190064"/>
    </source>
</evidence>
<keyword evidence="6 7" id="KW-0472">Membrane</keyword>
<dbReference type="FunFam" id="3.30.70.270:FF:000001">
    <property type="entry name" value="Diguanylate cyclase domain protein"/>
    <property type="match status" value="1"/>
</dbReference>
<keyword evidence="3" id="KW-1003">Cell membrane</keyword>
<dbReference type="InterPro" id="IPR052155">
    <property type="entry name" value="Biofilm_reg_signaling"/>
</dbReference>
<dbReference type="SMART" id="SM01079">
    <property type="entry name" value="CHASE"/>
    <property type="match status" value="1"/>
</dbReference>
<dbReference type="Pfam" id="PF03924">
    <property type="entry name" value="CHASE"/>
    <property type="match status" value="1"/>
</dbReference>
<dbReference type="EMBL" id="MTSD02000003">
    <property type="protein sequence ID" value="OOV87211.1"/>
    <property type="molecule type" value="Genomic_DNA"/>
</dbReference>
<dbReference type="SMART" id="SM00052">
    <property type="entry name" value="EAL"/>
    <property type="match status" value="1"/>
</dbReference>
<proteinExistence type="predicted"/>
<dbReference type="InterPro" id="IPR043128">
    <property type="entry name" value="Rev_trsase/Diguanyl_cyclase"/>
</dbReference>
<evidence type="ECO:0000259" key="9">
    <source>
        <dbReference type="PROSITE" id="PS50839"/>
    </source>
</evidence>
<dbReference type="AlphaFoldDB" id="A0A1T1HBJ0"/>
<dbReference type="STRING" id="966.BTA35_0209470"/>
<dbReference type="GO" id="GO:0005886">
    <property type="term" value="C:plasma membrane"/>
    <property type="evidence" value="ECO:0007669"/>
    <property type="project" value="UniProtKB-SubCell"/>
</dbReference>
<name>A0A1T1HBJ0_OCELI</name>